<gene>
    <name evidence="2" type="ORF">GX355_05980</name>
</gene>
<dbReference type="RefSeq" id="WP_276648168.1">
    <property type="nucleotide sequence ID" value="NZ_JAAYSM010000189.1"/>
</dbReference>
<dbReference type="InterPro" id="IPR036650">
    <property type="entry name" value="CAT_RNA-bd_dom_sf"/>
</dbReference>
<sequence>MKILKVFNNNVALTVDESNKEVIVMGKGLAFG</sequence>
<accession>A0A7X8C3P2</accession>
<dbReference type="AlphaFoldDB" id="A0A7X8C3P2"/>
<dbReference type="Gene3D" id="2.30.24.10">
    <property type="entry name" value="CAT RNA-binding domain"/>
    <property type="match status" value="1"/>
</dbReference>
<evidence type="ECO:0000313" key="3">
    <source>
        <dbReference type="Proteomes" id="UP000541058"/>
    </source>
</evidence>
<dbReference type="Proteomes" id="UP000541058">
    <property type="component" value="Unassembled WGS sequence"/>
</dbReference>
<dbReference type="InterPro" id="IPR004341">
    <property type="entry name" value="CAT_RNA-bd_dom"/>
</dbReference>
<name>A0A7X8C3P2_9LACT</name>
<evidence type="ECO:0000259" key="1">
    <source>
        <dbReference type="SMART" id="SM01061"/>
    </source>
</evidence>
<protein>
    <submittedName>
        <fullName evidence="2">Transcriptional antiterminator</fullName>
    </submittedName>
</protein>
<comment type="caution">
    <text evidence="2">The sequence shown here is derived from an EMBL/GenBank/DDBJ whole genome shotgun (WGS) entry which is preliminary data.</text>
</comment>
<proteinExistence type="predicted"/>
<dbReference type="SMART" id="SM01061">
    <property type="entry name" value="CAT_RBD"/>
    <property type="match status" value="1"/>
</dbReference>
<feature type="non-terminal residue" evidence="2">
    <location>
        <position position="32"/>
    </location>
</feature>
<evidence type="ECO:0000313" key="2">
    <source>
        <dbReference type="EMBL" id="NLJ18393.1"/>
    </source>
</evidence>
<dbReference type="Pfam" id="PF03123">
    <property type="entry name" value="CAT_RBD"/>
    <property type="match status" value="1"/>
</dbReference>
<dbReference type="GO" id="GO:0003723">
    <property type="term" value="F:RNA binding"/>
    <property type="evidence" value="ECO:0007669"/>
    <property type="project" value="InterPro"/>
</dbReference>
<dbReference type="SUPFAM" id="SSF50151">
    <property type="entry name" value="SacY-like RNA-binding domain"/>
    <property type="match status" value="1"/>
</dbReference>
<reference evidence="2 3" key="1">
    <citation type="journal article" date="2020" name="Biotechnol. Biofuels">
        <title>New insights from the biogas microbiome by comprehensive genome-resolved metagenomics of nearly 1600 species originating from multiple anaerobic digesters.</title>
        <authorList>
            <person name="Campanaro S."/>
            <person name="Treu L."/>
            <person name="Rodriguez-R L.M."/>
            <person name="Kovalovszki A."/>
            <person name="Ziels R.M."/>
            <person name="Maus I."/>
            <person name="Zhu X."/>
            <person name="Kougias P.G."/>
            <person name="Basile A."/>
            <person name="Luo G."/>
            <person name="Schluter A."/>
            <person name="Konstantinidis K.T."/>
            <person name="Angelidaki I."/>
        </authorList>
    </citation>
    <scope>NUCLEOTIDE SEQUENCE [LARGE SCALE GENOMIC DNA]</scope>
    <source>
        <strain evidence="2">AS23ysBPME_34</strain>
    </source>
</reference>
<organism evidence="2 3">
    <name type="scientific">Globicatella sulfidifaciens</name>
    <dbReference type="NCBI Taxonomy" id="136093"/>
    <lineage>
        <taxon>Bacteria</taxon>
        <taxon>Bacillati</taxon>
        <taxon>Bacillota</taxon>
        <taxon>Bacilli</taxon>
        <taxon>Lactobacillales</taxon>
        <taxon>Aerococcaceae</taxon>
        <taxon>Globicatella</taxon>
    </lineage>
</organism>
<dbReference type="EMBL" id="JAAYSM010000189">
    <property type="protein sequence ID" value="NLJ18393.1"/>
    <property type="molecule type" value="Genomic_DNA"/>
</dbReference>
<feature type="domain" description="CAT RNA-binding" evidence="1">
    <location>
        <begin position="1"/>
        <end position="32"/>
    </location>
</feature>